<gene>
    <name evidence="1" type="ORF">BKE38_01855</name>
</gene>
<protein>
    <submittedName>
        <fullName evidence="1">Uncharacterized protein</fullName>
    </submittedName>
</protein>
<evidence type="ECO:0000313" key="1">
    <source>
        <dbReference type="EMBL" id="ONG58801.1"/>
    </source>
</evidence>
<proteinExistence type="predicted"/>
<comment type="caution">
    <text evidence="1">The sequence shown here is derived from an EMBL/GenBank/DDBJ whole genome shotgun (WGS) entry which is preliminary data.</text>
</comment>
<name>A0A1V2H7S6_9PROT</name>
<dbReference type="EMBL" id="MLCO01000012">
    <property type="protein sequence ID" value="ONG58801.1"/>
    <property type="molecule type" value="Genomic_DNA"/>
</dbReference>
<dbReference type="AlphaFoldDB" id="A0A1V2H7S6"/>
<accession>A0A1V2H7S6</accession>
<evidence type="ECO:0000313" key="2">
    <source>
        <dbReference type="Proteomes" id="UP000188879"/>
    </source>
</evidence>
<dbReference type="OrthoDB" id="7288967at2"/>
<organism evidence="1 2">
    <name type="scientific">Teichococcus deserti</name>
    <dbReference type="NCBI Taxonomy" id="1817963"/>
    <lineage>
        <taxon>Bacteria</taxon>
        <taxon>Pseudomonadati</taxon>
        <taxon>Pseudomonadota</taxon>
        <taxon>Alphaproteobacteria</taxon>
        <taxon>Acetobacterales</taxon>
        <taxon>Roseomonadaceae</taxon>
        <taxon>Roseomonas</taxon>
    </lineage>
</organism>
<dbReference type="RefSeq" id="WP_076955679.1">
    <property type="nucleotide sequence ID" value="NZ_MLCO01000012.1"/>
</dbReference>
<dbReference type="Proteomes" id="UP000188879">
    <property type="component" value="Unassembled WGS sequence"/>
</dbReference>
<sequence>MALAEEYATGAAEKNRLEKRLKVIKPVLEAAMGGAPMATAGKRILTQGEVAAVPSVPAKTITAKMVGDVIPGKNGRAGYTTLEAR</sequence>
<keyword evidence="2" id="KW-1185">Reference proteome</keyword>
<reference evidence="1 2" key="1">
    <citation type="submission" date="2016-10" db="EMBL/GenBank/DDBJ databases">
        <title>Draft Genome sequence of Roseomonas sp. strain M3.</title>
        <authorList>
            <person name="Subhash Y."/>
            <person name="Lee S."/>
        </authorList>
    </citation>
    <scope>NUCLEOTIDE SEQUENCE [LARGE SCALE GENOMIC DNA]</scope>
    <source>
        <strain evidence="1 2">M3</strain>
    </source>
</reference>